<comment type="caution">
    <text evidence="5">The sequence shown here is derived from an EMBL/GenBank/DDBJ whole genome shotgun (WGS) entry which is preliminary data.</text>
</comment>
<accession>A0A9W6RXZ0</accession>
<gene>
    <name evidence="4" type="ORF">Airi01_030050</name>
    <name evidence="5" type="ORF">Airi02_015820</name>
</gene>
<keyword evidence="3" id="KW-0472">Membrane</keyword>
<keyword evidence="3" id="KW-1133">Transmembrane helix</keyword>
<name>A0A9W6RXZ0_9ACTN</name>
<protein>
    <submittedName>
        <fullName evidence="5">Uncharacterized protein</fullName>
    </submittedName>
</protein>
<feature type="coiled-coil region" evidence="1">
    <location>
        <begin position="114"/>
        <end position="142"/>
    </location>
</feature>
<feature type="transmembrane region" description="Helical" evidence="3">
    <location>
        <begin position="64"/>
        <end position="83"/>
    </location>
</feature>
<evidence type="ECO:0000256" key="2">
    <source>
        <dbReference type="SAM" id="MobiDB-lite"/>
    </source>
</evidence>
<reference evidence="4" key="1">
    <citation type="submission" date="2023-03" db="EMBL/GenBank/DDBJ databases">
        <title>Actinoallomurus iriomotensis NBRC 103681.</title>
        <authorList>
            <person name="Ichikawa N."/>
            <person name="Sato H."/>
            <person name="Tonouchi N."/>
        </authorList>
    </citation>
    <scope>NUCLEOTIDE SEQUENCE</scope>
    <source>
        <strain evidence="4">NBRC 103681</strain>
    </source>
</reference>
<keyword evidence="6" id="KW-1185">Reference proteome</keyword>
<evidence type="ECO:0000256" key="1">
    <source>
        <dbReference type="SAM" id="Coils"/>
    </source>
</evidence>
<dbReference type="EMBL" id="BSTK01000002">
    <property type="protein sequence ID" value="GLY83653.1"/>
    <property type="molecule type" value="Genomic_DNA"/>
</dbReference>
<dbReference type="Proteomes" id="UP001165074">
    <property type="component" value="Unassembled WGS sequence"/>
</dbReference>
<sequence length="645" mass="70199">MVDVTAREARLLQPGRVYVGWRYAQVHDDPGPPPKRPTPPESEKVDHEWLASQRQKENLFNRPLRMVGVATAVGALLFIVFGVTGTLPWAFSIAGLAACAAIAGITGYSMWQSEKALRARLAEEHERYQRREEERRRRLEAAHAAHARAYQEWQHRREAFESQHEWYAVTVPQGVGRVDVAGGTLSGWSAMVTMMGAARLASGSQVTVLDLSEGAVAKELIELGHDQAERPLVWVLPGDLPQLDLTHGLGPEELADVLSLVVSVSEEQSSTRDLSFDNAILERVLGVFGGRAPIPRITAALRALAQVGDPRDDLRSGLITDEELAKITTMFGRGAADRVVIERAWALESQLRKLEKLGSNPTLLPPSRLRVITTDRRAGVLTNRVLGTYVAAALTHVLRASKEGEPWAQTLILCGAEKLRGDVLDRLIDSCEATSTGLVLMYRSIPPHVKERLGRGDAAVGFMRLGNAEDARVAAEQIGAEKLLEIAELTDKMSEAVAADAENGAYVSTVGRSVPTVFEGTGTSEDELPEGIGRATAWGQSTSRAADAGKGSRELAVEPHELQQLPPTAMIFTHPEPSGRRIILVDANPGIMTLPTANIQEYEEATGPTRARHAKPDITPPDGSPRTAPNLGPPPERLDFRKKKR</sequence>
<dbReference type="EMBL" id="BSTJ01000003">
    <property type="protein sequence ID" value="GLY74738.1"/>
    <property type="molecule type" value="Genomic_DNA"/>
</dbReference>
<keyword evidence="1" id="KW-0175">Coiled coil</keyword>
<feature type="transmembrane region" description="Helical" evidence="3">
    <location>
        <begin position="89"/>
        <end position="111"/>
    </location>
</feature>
<organism evidence="5 6">
    <name type="scientific">Actinoallomurus iriomotensis</name>
    <dbReference type="NCBI Taxonomy" id="478107"/>
    <lineage>
        <taxon>Bacteria</taxon>
        <taxon>Bacillati</taxon>
        <taxon>Actinomycetota</taxon>
        <taxon>Actinomycetes</taxon>
        <taxon>Streptosporangiales</taxon>
        <taxon>Thermomonosporaceae</taxon>
        <taxon>Actinoallomurus</taxon>
    </lineage>
</organism>
<dbReference type="Proteomes" id="UP001165135">
    <property type="component" value="Unassembled WGS sequence"/>
</dbReference>
<evidence type="ECO:0000256" key="3">
    <source>
        <dbReference type="SAM" id="Phobius"/>
    </source>
</evidence>
<feature type="region of interest" description="Disordered" evidence="2">
    <location>
        <begin position="603"/>
        <end position="645"/>
    </location>
</feature>
<keyword evidence="3" id="KW-0812">Transmembrane</keyword>
<proteinExistence type="predicted"/>
<evidence type="ECO:0000313" key="5">
    <source>
        <dbReference type="EMBL" id="GLY83653.1"/>
    </source>
</evidence>
<reference evidence="5" key="2">
    <citation type="submission" date="2023-03" db="EMBL/GenBank/DDBJ databases">
        <title>Actinoallomurus iriomotensis NBRC 103684.</title>
        <authorList>
            <person name="Ichikawa N."/>
            <person name="Sato H."/>
            <person name="Tonouchi N."/>
        </authorList>
    </citation>
    <scope>NUCLEOTIDE SEQUENCE</scope>
    <source>
        <strain evidence="5">NBRC 103684</strain>
    </source>
</reference>
<dbReference type="AlphaFoldDB" id="A0A9W6RXZ0"/>
<evidence type="ECO:0000313" key="6">
    <source>
        <dbReference type="Proteomes" id="UP001165074"/>
    </source>
</evidence>
<evidence type="ECO:0000313" key="4">
    <source>
        <dbReference type="EMBL" id="GLY74738.1"/>
    </source>
</evidence>